<keyword evidence="6" id="KW-1185">Reference proteome</keyword>
<evidence type="ECO:0000313" key="5">
    <source>
        <dbReference type="EMBL" id="MCB2379797.1"/>
    </source>
</evidence>
<gene>
    <name evidence="5" type="ORF">LGH70_19530</name>
</gene>
<dbReference type="Proteomes" id="UP001165297">
    <property type="component" value="Unassembled WGS sequence"/>
</dbReference>
<dbReference type="RefSeq" id="WP_226189200.1">
    <property type="nucleotide sequence ID" value="NZ_JAJADQ010000012.1"/>
</dbReference>
<dbReference type="InterPro" id="IPR013491">
    <property type="entry name" value="Tape_meas_N"/>
</dbReference>
<accession>A0ABS8AJD7</accession>
<proteinExistence type="predicted"/>
<evidence type="ECO:0000256" key="1">
    <source>
        <dbReference type="SAM" id="Coils"/>
    </source>
</evidence>
<protein>
    <submittedName>
        <fullName evidence="5">Tape measure protein</fullName>
    </submittedName>
</protein>
<sequence>MANLLSYTLKIVDLFTAPLRKAAADGESSMGRVTRAAQRVQAATTKAGTSGAAAVGKLGQAAQGAAAKAVQMGSSFSAANQRILSTSTRATSSLNALEIKLNTLKNERRVALNLNDLALANRAIQEVEQKMDQLENHGRRSGGGFGLGGLMGGLAIAGGVAGLMGGVRDTAQMQGMNNAITFAAGSAKEGATTLQFLDRSSDKLGLNLLSATEGYRTLAGSMMGTKLQGEGTRRMFEQVATATTVMGASGDDQKGVFLALGQIMSKGKVQAEELRGQIGERIPGAFKIAADAMGVSQAALNKMMDDGKLTSDVFLPRFAAQLQKVFGPGLAKAVNSTQANLNRFDNDWLKTKTILVEALLPTVMELMAGVRSTMEVVRAATQFVQEHATAFKVLATFILPVVAGVLAYSAYVRTAAMVTGLWTTAQMLLNGAMMLNPIGLVVAGIMALVAGVLYCWNKFEGFRAFLYGFAFGAMELFKGLGNVIAGAFTINPMQVARGVEQLMNISKRYREGYGKGVESFRGGSKVGTSPDQVLGAAGPTPTGGGVGLPDAKGKSGGATGAGRGVTHITINIQSLGQTTIHSTSVREGTTQMKESVRGALLSVLNDANAMTT</sequence>
<organism evidence="5 6">
    <name type="scientific">Hymenobacter nitidus</name>
    <dbReference type="NCBI Taxonomy" id="2880929"/>
    <lineage>
        <taxon>Bacteria</taxon>
        <taxon>Pseudomonadati</taxon>
        <taxon>Bacteroidota</taxon>
        <taxon>Cytophagia</taxon>
        <taxon>Cytophagales</taxon>
        <taxon>Hymenobacteraceae</taxon>
        <taxon>Hymenobacter</taxon>
    </lineage>
</organism>
<feature type="transmembrane region" description="Helical" evidence="3">
    <location>
        <begin position="145"/>
        <end position="167"/>
    </location>
</feature>
<dbReference type="NCBIfam" id="TIGR02675">
    <property type="entry name" value="tape_meas_nterm"/>
    <property type="match status" value="1"/>
</dbReference>
<evidence type="ECO:0000256" key="2">
    <source>
        <dbReference type="SAM" id="MobiDB-lite"/>
    </source>
</evidence>
<evidence type="ECO:0000256" key="3">
    <source>
        <dbReference type="SAM" id="Phobius"/>
    </source>
</evidence>
<dbReference type="Pfam" id="PF20155">
    <property type="entry name" value="TMP_3"/>
    <property type="match status" value="1"/>
</dbReference>
<keyword evidence="1" id="KW-0175">Coiled coil</keyword>
<feature type="transmembrane region" description="Helical" evidence="3">
    <location>
        <begin position="393"/>
        <end position="412"/>
    </location>
</feature>
<dbReference type="EMBL" id="JAJADQ010000012">
    <property type="protein sequence ID" value="MCB2379797.1"/>
    <property type="molecule type" value="Genomic_DNA"/>
</dbReference>
<comment type="caution">
    <text evidence="5">The sequence shown here is derived from an EMBL/GenBank/DDBJ whole genome shotgun (WGS) entry which is preliminary data.</text>
</comment>
<evidence type="ECO:0000259" key="4">
    <source>
        <dbReference type="Pfam" id="PF20155"/>
    </source>
</evidence>
<keyword evidence="3" id="KW-1133">Transmembrane helix</keyword>
<name>A0ABS8AJD7_9BACT</name>
<feature type="transmembrane region" description="Helical" evidence="3">
    <location>
        <begin position="432"/>
        <end position="456"/>
    </location>
</feature>
<feature type="region of interest" description="Disordered" evidence="2">
    <location>
        <begin position="520"/>
        <end position="560"/>
    </location>
</feature>
<feature type="coiled-coil region" evidence="1">
    <location>
        <begin position="87"/>
        <end position="140"/>
    </location>
</feature>
<evidence type="ECO:0000313" key="6">
    <source>
        <dbReference type="Proteomes" id="UP001165297"/>
    </source>
</evidence>
<feature type="domain" description="Tape measure protein N-terminal" evidence="4">
    <location>
        <begin position="171"/>
        <end position="350"/>
    </location>
</feature>
<keyword evidence="3" id="KW-0812">Transmembrane</keyword>
<reference evidence="5" key="1">
    <citation type="submission" date="2021-10" db="EMBL/GenBank/DDBJ databases">
        <authorList>
            <person name="Dean J.D."/>
            <person name="Kim M.K."/>
            <person name="Newey C.N."/>
            <person name="Stoker T.S."/>
            <person name="Thompson D.W."/>
            <person name="Grose J.H."/>
        </authorList>
    </citation>
    <scope>NUCLEOTIDE SEQUENCE</scope>
    <source>
        <strain evidence="5">BT635</strain>
    </source>
</reference>
<keyword evidence="3" id="KW-0472">Membrane</keyword>